<comment type="caution">
    <text evidence="1">The sequence shown here is derived from an EMBL/GenBank/DDBJ whole genome shotgun (WGS) entry which is preliminary data.</text>
</comment>
<name>A0ABU8HC94_9BACI</name>
<dbReference type="EMBL" id="JBBAXC010000005">
    <property type="protein sequence ID" value="MEI5906890.1"/>
    <property type="molecule type" value="Genomic_DNA"/>
</dbReference>
<keyword evidence="2" id="KW-1185">Reference proteome</keyword>
<dbReference type="InterPro" id="IPR011050">
    <property type="entry name" value="Pectin_lyase_fold/virulence"/>
</dbReference>
<proteinExistence type="predicted"/>
<evidence type="ECO:0000313" key="1">
    <source>
        <dbReference type="EMBL" id="MEI5906890.1"/>
    </source>
</evidence>
<gene>
    <name evidence="1" type="ORF">WAK64_07435</name>
</gene>
<evidence type="ECO:0000313" key="2">
    <source>
        <dbReference type="Proteomes" id="UP001312865"/>
    </source>
</evidence>
<dbReference type="Gene3D" id="2.160.20.10">
    <property type="entry name" value="Single-stranded right-handed beta-helix, Pectin lyase-like"/>
    <property type="match status" value="1"/>
</dbReference>
<organism evidence="1 2">
    <name type="scientific">Bacillus spongiae</name>
    <dbReference type="NCBI Taxonomy" id="2683610"/>
    <lineage>
        <taxon>Bacteria</taxon>
        <taxon>Bacillati</taxon>
        <taxon>Bacillota</taxon>
        <taxon>Bacilli</taxon>
        <taxon>Bacillales</taxon>
        <taxon>Bacillaceae</taxon>
        <taxon>Bacillus</taxon>
    </lineage>
</organism>
<dbReference type="InterPro" id="IPR012334">
    <property type="entry name" value="Pectin_lyas_fold"/>
</dbReference>
<dbReference type="RefSeq" id="WP_336586332.1">
    <property type="nucleotide sequence ID" value="NZ_JBBAXC010000005.1"/>
</dbReference>
<dbReference type="Proteomes" id="UP001312865">
    <property type="component" value="Unassembled WGS sequence"/>
</dbReference>
<protein>
    <recommendedName>
        <fullName evidence="3">Periplasmic copper-binding protein NosD beta helix domain-containing protein</fullName>
    </recommendedName>
</protein>
<evidence type="ECO:0008006" key="3">
    <source>
        <dbReference type="Google" id="ProtNLM"/>
    </source>
</evidence>
<reference evidence="1 2" key="1">
    <citation type="journal article" date="2018" name="J. Microbiol.">
        <title>Bacillus spongiae sp. nov., isolated from sponge of Jeju Island.</title>
        <authorList>
            <person name="Lee G.E."/>
            <person name="Im W.T."/>
            <person name="Park J.S."/>
        </authorList>
    </citation>
    <scope>NUCLEOTIDE SEQUENCE [LARGE SCALE GENOMIC DNA]</scope>
    <source>
        <strain evidence="1 2">135PIL107-10</strain>
    </source>
</reference>
<dbReference type="SUPFAM" id="SSF51126">
    <property type="entry name" value="Pectin lyase-like"/>
    <property type="match status" value="1"/>
</dbReference>
<accession>A0ABU8HC94</accession>
<sequence length="305" mass="33256">MTTYVVPIDFPSVQEAIKHATSGDTIEILGGTFDGFNVNKDRLKIIGSGVGKTIILGRVGYEKCGITIAGTQTNLHSLSVRGFQTGVRLTSDNNVIQEVEASYNTNGFTVESKSNLLTKTFATFNQENGYVMEGTFNSLSGNEAKQNSIGFLNLQSNNHFLNNLAKHNRLTGLSFMFGTGNIAFENTVQKNKIGINVTTDHNHIMDNKVCDNTAVGIQIVGEKGFPNGNLVDWNIVRNNGTEGDVDNAGFFVSLESGTTSPNSIRYNKIRNNVELDINTQGEVGHNIFNNNKCDKCDPPNTSNLY</sequence>